<dbReference type="InterPro" id="IPR001732">
    <property type="entry name" value="UDP-Glc/GDP-Man_DH_N"/>
</dbReference>
<dbReference type="InterPro" id="IPR017476">
    <property type="entry name" value="UDP-Glc/GDP-Man"/>
</dbReference>
<evidence type="ECO:0000256" key="6">
    <source>
        <dbReference type="ARBA" id="ARBA00023027"/>
    </source>
</evidence>
<dbReference type="AlphaFoldDB" id="A0A2Z3GTQ4"/>
<dbReference type="GO" id="GO:0051287">
    <property type="term" value="F:NAD binding"/>
    <property type="evidence" value="ECO:0007669"/>
    <property type="project" value="InterPro"/>
</dbReference>
<proteinExistence type="inferred from homology"/>
<dbReference type="PANTHER" id="PTHR43750:SF3">
    <property type="entry name" value="UDP-GLUCOSE 6-DEHYDROGENASE TUAD"/>
    <property type="match status" value="1"/>
</dbReference>
<comment type="catalytic activity">
    <reaction evidence="7 8">
        <text>UDP-alpha-D-glucose + 2 NAD(+) + H2O = UDP-alpha-D-glucuronate + 2 NADH + 3 H(+)</text>
        <dbReference type="Rhea" id="RHEA:23596"/>
        <dbReference type="ChEBI" id="CHEBI:15377"/>
        <dbReference type="ChEBI" id="CHEBI:15378"/>
        <dbReference type="ChEBI" id="CHEBI:57540"/>
        <dbReference type="ChEBI" id="CHEBI:57945"/>
        <dbReference type="ChEBI" id="CHEBI:58052"/>
        <dbReference type="ChEBI" id="CHEBI:58885"/>
        <dbReference type="EC" id="1.1.1.22"/>
    </reaction>
</comment>
<organism evidence="12 13">
    <name type="scientific">Gemmata obscuriglobus</name>
    <dbReference type="NCBI Taxonomy" id="114"/>
    <lineage>
        <taxon>Bacteria</taxon>
        <taxon>Pseudomonadati</taxon>
        <taxon>Planctomycetota</taxon>
        <taxon>Planctomycetia</taxon>
        <taxon>Gemmatales</taxon>
        <taxon>Gemmataceae</taxon>
        <taxon>Gemmata</taxon>
    </lineage>
</organism>
<evidence type="ECO:0000256" key="8">
    <source>
        <dbReference type="PIRNR" id="PIRNR000124"/>
    </source>
</evidence>
<feature type="domain" description="UDP-glucose/GDP-mannose dehydrogenase C-terminal" evidence="11">
    <location>
        <begin position="317"/>
        <end position="417"/>
    </location>
</feature>
<dbReference type="Pfam" id="PF03720">
    <property type="entry name" value="UDPG_MGDP_dh_C"/>
    <property type="match status" value="1"/>
</dbReference>
<feature type="binding site" evidence="9">
    <location>
        <position position="210"/>
    </location>
    <ligand>
        <name>substrate</name>
    </ligand>
</feature>
<dbReference type="SMART" id="SM00984">
    <property type="entry name" value="UDPG_MGDP_dh_C"/>
    <property type="match status" value="1"/>
</dbReference>
<comment type="similarity">
    <text evidence="2 8">Belongs to the UDP-glucose/GDP-mannose dehydrogenase family.</text>
</comment>
<dbReference type="Proteomes" id="UP000245802">
    <property type="component" value="Chromosome"/>
</dbReference>
<dbReference type="PIRSF" id="PIRSF500134">
    <property type="entry name" value="UDPglc_DH_bac"/>
    <property type="match status" value="1"/>
</dbReference>
<dbReference type="InterPro" id="IPR036220">
    <property type="entry name" value="UDP-Glc/GDP-Man_DH_C_sf"/>
</dbReference>
<dbReference type="SUPFAM" id="SSF51735">
    <property type="entry name" value="NAD(P)-binding Rossmann-fold domains"/>
    <property type="match status" value="1"/>
</dbReference>
<dbReference type="Gene3D" id="1.20.5.100">
    <property type="entry name" value="Cytochrome c1, transmembrane anchor, C-terminal"/>
    <property type="match status" value="1"/>
</dbReference>
<dbReference type="InterPro" id="IPR008927">
    <property type="entry name" value="6-PGluconate_DH-like_C_sf"/>
</dbReference>
<dbReference type="InterPro" id="IPR028357">
    <property type="entry name" value="UDPglc_DH_bac"/>
</dbReference>
<dbReference type="Pfam" id="PF00984">
    <property type="entry name" value="UDPG_MGDP_dh"/>
    <property type="match status" value="1"/>
</dbReference>
<dbReference type="InterPro" id="IPR036291">
    <property type="entry name" value="NAD(P)-bd_dom_sf"/>
</dbReference>
<dbReference type="SUPFAM" id="SSF48179">
    <property type="entry name" value="6-phosphogluconate dehydrogenase C-terminal domain-like"/>
    <property type="match status" value="1"/>
</dbReference>
<evidence type="ECO:0000256" key="3">
    <source>
        <dbReference type="ARBA" id="ARBA00012954"/>
    </source>
</evidence>
<dbReference type="InterPro" id="IPR014027">
    <property type="entry name" value="UDP-Glc/GDP-Man_DH_C"/>
</dbReference>
<dbReference type="UniPathway" id="UPA00038">
    <property type="reaction ID" value="UER00491"/>
</dbReference>
<dbReference type="PROSITE" id="PS51257">
    <property type="entry name" value="PROKAR_LIPOPROTEIN"/>
    <property type="match status" value="1"/>
</dbReference>
<gene>
    <name evidence="12" type="ORF">C1280_12750</name>
</gene>
<dbReference type="SUPFAM" id="SSF52413">
    <property type="entry name" value="UDP-glucose/GDP-mannose dehydrogenase C-terminal domain"/>
    <property type="match status" value="1"/>
</dbReference>
<dbReference type="Pfam" id="PF03721">
    <property type="entry name" value="UDPG_MGDP_dh_N"/>
    <property type="match status" value="1"/>
</dbReference>
<feature type="binding site" evidence="10">
    <location>
        <position position="98"/>
    </location>
    <ligand>
        <name>NAD(+)</name>
        <dbReference type="ChEBI" id="CHEBI:57540"/>
    </ligand>
</feature>
<dbReference type="PIRSF" id="PIRSF000124">
    <property type="entry name" value="UDPglc_GDPman_dh"/>
    <property type="match status" value="1"/>
</dbReference>
<sequence>MRASGPRFRKATMRVTVYGLWHLGSVTAACLAEGGHEVVGLDPDPATVTGLKADRPPVDEPGLAALVAEQRAAGRLRFTTDAADAVPEAEVVWVCFDTPVDANDNADVQWVRDRLDDIAPHLRAGVRVLISSQVPVGFGAKLAADWAHRGVHVACSPENLRLGQALDCFRKPDRVVIGCEDADRTAFTTLLKPFGGDRVWMSVASAEMTKHAVNAFLATSVAFINELARICEVVGADAKEVERGLKSEQRIGPKAYLSPGAAFAGGTLARDIGFLLELAQQHDRPAHLFNGVRASNECQKNWLRDQLSGVPAGATVAVLGLTYKPGTDTLRRSGSVELCQWLLSRGVKVQAHDPAVKKPAEELAGVELASTAEDALRGADIGVLATPWPAYRALTAAQVRAAMKKPKVIDPTHFLAAGLANDPGVSYVAAGRAA</sequence>
<evidence type="ECO:0000313" key="12">
    <source>
        <dbReference type="EMBL" id="AWM37779.1"/>
    </source>
</evidence>
<dbReference type="NCBIfam" id="TIGR03026">
    <property type="entry name" value="NDP-sugDHase"/>
    <property type="match status" value="1"/>
</dbReference>
<dbReference type="KEGG" id="gog:C1280_12750"/>
<dbReference type="GO" id="GO:0000271">
    <property type="term" value="P:polysaccharide biosynthetic process"/>
    <property type="evidence" value="ECO:0007669"/>
    <property type="project" value="InterPro"/>
</dbReference>
<accession>A0A2Z3GTQ4</accession>
<dbReference type="GO" id="GO:0003979">
    <property type="term" value="F:UDP-glucose 6-dehydrogenase activity"/>
    <property type="evidence" value="ECO:0007669"/>
    <property type="project" value="UniProtKB-EC"/>
</dbReference>
<evidence type="ECO:0000259" key="11">
    <source>
        <dbReference type="SMART" id="SM00984"/>
    </source>
</evidence>
<dbReference type="InterPro" id="IPR014026">
    <property type="entry name" value="UDP-Glc/GDP-Man_DH_dimer"/>
</dbReference>
<evidence type="ECO:0000313" key="13">
    <source>
        <dbReference type="Proteomes" id="UP000245802"/>
    </source>
</evidence>
<dbReference type="OrthoDB" id="9803238at2"/>
<feature type="binding site" evidence="9">
    <location>
        <begin position="256"/>
        <end position="260"/>
    </location>
    <ligand>
        <name>substrate</name>
    </ligand>
</feature>
<dbReference type="EC" id="1.1.1.22" evidence="3 8"/>
<keyword evidence="5 8" id="KW-0560">Oxidoreductase</keyword>
<dbReference type="Gene3D" id="3.40.50.720">
    <property type="entry name" value="NAD(P)-binding Rossmann-like Domain"/>
    <property type="match status" value="2"/>
</dbReference>
<evidence type="ECO:0000256" key="2">
    <source>
        <dbReference type="ARBA" id="ARBA00006601"/>
    </source>
</evidence>
<feature type="binding site" evidence="10">
    <location>
        <position position="42"/>
    </location>
    <ligand>
        <name>NAD(+)</name>
        <dbReference type="ChEBI" id="CHEBI:57540"/>
    </ligand>
</feature>
<evidence type="ECO:0000256" key="9">
    <source>
        <dbReference type="PIRSR" id="PIRSR500134-2"/>
    </source>
</evidence>
<evidence type="ECO:0000256" key="4">
    <source>
        <dbReference type="ARBA" id="ARBA00015132"/>
    </source>
</evidence>
<keyword evidence="6 8" id="KW-0520">NAD</keyword>
<reference evidence="12 13" key="1">
    <citation type="submission" date="2018-01" db="EMBL/GenBank/DDBJ databases">
        <title>G. obscuriglobus.</title>
        <authorList>
            <person name="Franke J."/>
            <person name="Blomberg W."/>
            <person name="Selmecki A."/>
        </authorList>
    </citation>
    <scope>NUCLEOTIDE SEQUENCE [LARGE SCALE GENOMIC DNA]</scope>
    <source>
        <strain evidence="12 13">DSM 5831</strain>
    </source>
</reference>
<evidence type="ECO:0000256" key="10">
    <source>
        <dbReference type="PIRSR" id="PIRSR500134-3"/>
    </source>
</evidence>
<keyword evidence="13" id="KW-1185">Reference proteome</keyword>
<protein>
    <recommendedName>
        <fullName evidence="4 8">UDP-glucose 6-dehydrogenase</fullName>
        <ecNumber evidence="3 8">1.1.1.22</ecNumber>
    </recommendedName>
</protein>
<feature type="binding site" evidence="10">
    <location>
        <position position="331"/>
    </location>
    <ligand>
        <name>NAD(+)</name>
        <dbReference type="ChEBI" id="CHEBI:57540"/>
    </ligand>
</feature>
<evidence type="ECO:0000256" key="1">
    <source>
        <dbReference type="ARBA" id="ARBA00004701"/>
    </source>
</evidence>
<comment type="pathway">
    <text evidence="1">Nucleotide-sugar biosynthesis; UDP-alpha-D-glucuronate biosynthesis; UDP-alpha-D-glucuronate from UDP-alpha-D-glucose: step 1/1.</text>
</comment>
<dbReference type="GO" id="GO:0006065">
    <property type="term" value="P:UDP-glucuronate biosynthetic process"/>
    <property type="evidence" value="ECO:0007669"/>
    <property type="project" value="UniProtKB-UniPathway"/>
</dbReference>
<name>A0A2Z3GTQ4_9BACT</name>
<evidence type="ECO:0000256" key="5">
    <source>
        <dbReference type="ARBA" id="ARBA00023002"/>
    </source>
</evidence>
<evidence type="ECO:0000256" key="7">
    <source>
        <dbReference type="ARBA" id="ARBA00047473"/>
    </source>
</evidence>
<dbReference type="PANTHER" id="PTHR43750">
    <property type="entry name" value="UDP-GLUCOSE 6-DEHYDROGENASE TUAD"/>
    <property type="match status" value="1"/>
</dbReference>
<feature type="binding site" evidence="9">
    <location>
        <position position="324"/>
    </location>
    <ligand>
        <name>substrate</name>
    </ligand>
</feature>
<dbReference type="EMBL" id="CP025958">
    <property type="protein sequence ID" value="AWM37779.1"/>
    <property type="molecule type" value="Genomic_DNA"/>
</dbReference>